<sequence length="1176" mass="133267">MSKKHLYLPKLSAGANISEPSSDALWEDNEQKVILSISNGIEIDESAQTRGVSSIPDIYARPLTFLGALRSERHPLRQRVVQEWRGLLSLLALHSVKQDLGGLVISPVTFNDEKFCRALINLAPKKIQLEKNGVEYAWTDVLIIKFEGIPIGAFSPATLVYTSADYNGKLKKLPGFSLKDDEGFLKPPTKQQGLASVGKWLEHFIERFNLLAKTSVSGADGHLYVGNINKLLADWLEDIRAELGLAQSEQIKSENVKVSDEIPEHISNNQPLFLSRYGIYQELLKPLVKDKAGKDGYKSDYSLSMERNYSEFKELIIITSSLLKQNGNLWDGTHVGDLGEINESFLPTFFSGASGTEISRIKLQGNGAVWVRPELFFLSETLLKSKTDYDILNKDERLLNAGNTEYLLPFKKEILLFFSPEQIQDILKPAFSKIDGRVEFSFKLPLVSGQLVEIKKVYRYKSDGWRTGDGEIVDSEVPVLDIFPNYLGDFWCQYFILCSDSEKFKMVPVNYANHFTLTRKEQRLETNSSSSRAEIIKVSGYDSFPEALEMRDQKDALGIILLRRNPEIANDSFDTEEPVTIGVDFGTSNTNIYYLQNNNPQRLKLEFTKYVRSVLNSNPQKRAELSDNFFVPTYDIELPTPTTLRRYTSGVSENMMLDFFIYFPSEYTYPKNVFSNIKWDSDDSKMNSFIQALTFLLLVDLVTNRLGKIAFKCTYPKSFSDQRKSAYNAMWKACLSSSFVFDTDYRESQDPKCLIYVSADQNQKTAYISRDETYFTIPTKTNGTFHIDISPIFVSEGESAGHYFSSSRIYTHNADRANKTFGAVCIDVGGGTTDFSVWFENRIIYDCSIRLAGGQLSSVIKSNPRIWSLLFSAEAVSALQKVLNHEVQFSSVLNYILKKEDEEIGKRLISNVNNKDVAWLRRTLAIEFAALAFYAGHICLAIDDFSGRKLSKAVKEHGIRLHWGGNAAKFINWIDYGKYDANGIAVKFLNGMFFNALKYPLLDEERKIKPALLVQVQSKRHKDEASGGVVLMSSDVVDNNLVDEMDDWDMYETQKVDKMEGYVVGEPIQVSERLLSHFDVISKEMLFENGNSKVRGVKLEQFEEFIKLLNFIGKRTGLFPEGSEVKLSDINKTSIRSEIISEFGDIALLEESKRSIQPVFIMAVSRLLTEYSNIAK</sequence>
<dbReference type="RefSeq" id="WP_215239395.1">
    <property type="nucleotide sequence ID" value="NZ_CAJRAF010000002.1"/>
</dbReference>
<proteinExistence type="predicted"/>
<accession>A0A916NC37</accession>
<dbReference type="Proteomes" id="UP000680038">
    <property type="component" value="Unassembled WGS sequence"/>
</dbReference>
<dbReference type="SUPFAM" id="SSF53067">
    <property type="entry name" value="Actin-like ATPase domain"/>
    <property type="match status" value="1"/>
</dbReference>
<dbReference type="Gene3D" id="3.30.420.40">
    <property type="match status" value="1"/>
</dbReference>
<comment type="caution">
    <text evidence="1">The sequence shown here is derived from an EMBL/GenBank/DDBJ whole genome shotgun (WGS) entry which is preliminary data.</text>
</comment>
<dbReference type="AlphaFoldDB" id="A0A916NC37"/>
<dbReference type="EMBL" id="CAJRAF010000002">
    <property type="protein sequence ID" value="CAG5002177.1"/>
    <property type="molecule type" value="Genomic_DNA"/>
</dbReference>
<evidence type="ECO:0000313" key="1">
    <source>
        <dbReference type="EMBL" id="CAG5002177.1"/>
    </source>
</evidence>
<protein>
    <submittedName>
        <fullName evidence="1">Uncharacterized protein</fullName>
    </submittedName>
</protein>
<keyword evidence="2" id="KW-1185">Reference proteome</keyword>
<name>A0A916NC37_9BACT</name>
<organism evidence="1 2">
    <name type="scientific">Dyadobacter helix</name>
    <dbReference type="NCBI Taxonomy" id="2822344"/>
    <lineage>
        <taxon>Bacteria</taxon>
        <taxon>Pseudomonadati</taxon>
        <taxon>Bacteroidota</taxon>
        <taxon>Cytophagia</taxon>
        <taxon>Cytophagales</taxon>
        <taxon>Spirosomataceae</taxon>
        <taxon>Dyadobacter</taxon>
    </lineage>
</organism>
<gene>
    <name evidence="1" type="ORF">DYBT9275_02828</name>
</gene>
<evidence type="ECO:0000313" key="2">
    <source>
        <dbReference type="Proteomes" id="UP000680038"/>
    </source>
</evidence>
<reference evidence="1" key="1">
    <citation type="submission" date="2021-04" db="EMBL/GenBank/DDBJ databases">
        <authorList>
            <person name="Rodrigo-Torres L."/>
            <person name="Arahal R. D."/>
            <person name="Lucena T."/>
        </authorList>
    </citation>
    <scope>NUCLEOTIDE SEQUENCE</scope>
    <source>
        <strain evidence="1">CECT 9275</strain>
    </source>
</reference>
<dbReference type="InterPro" id="IPR043129">
    <property type="entry name" value="ATPase_NBD"/>
</dbReference>